<dbReference type="Proteomes" id="UP000186819">
    <property type="component" value="Unassembled WGS sequence"/>
</dbReference>
<dbReference type="Pfam" id="PF00881">
    <property type="entry name" value="Nitroreductase"/>
    <property type="match status" value="1"/>
</dbReference>
<comment type="cofactor">
    <cofactor evidence="1">
        <name>FMN</name>
        <dbReference type="ChEBI" id="CHEBI:58210"/>
    </cofactor>
</comment>
<keyword evidence="4" id="KW-0288">FMN</keyword>
<dbReference type="STRING" id="34027.SAMN05421829_105219"/>
<dbReference type="AlphaFoldDB" id="A0A1N6U4I9"/>
<feature type="domain" description="Nitroreductase" evidence="6">
    <location>
        <begin position="24"/>
        <end position="214"/>
    </location>
</feature>
<organism evidence="7 8">
    <name type="scientific">Aromatoleum tolulyticum</name>
    <dbReference type="NCBI Taxonomy" id="34027"/>
    <lineage>
        <taxon>Bacteria</taxon>
        <taxon>Pseudomonadati</taxon>
        <taxon>Pseudomonadota</taxon>
        <taxon>Betaproteobacteria</taxon>
        <taxon>Rhodocyclales</taxon>
        <taxon>Rhodocyclaceae</taxon>
        <taxon>Aromatoleum</taxon>
    </lineage>
</organism>
<comment type="similarity">
    <text evidence="2">Belongs to the nitroreductase family.</text>
</comment>
<dbReference type="InterPro" id="IPR029479">
    <property type="entry name" value="Nitroreductase"/>
</dbReference>
<dbReference type="CDD" id="cd02136">
    <property type="entry name" value="PnbA_NfnB-like"/>
    <property type="match status" value="1"/>
</dbReference>
<evidence type="ECO:0000256" key="1">
    <source>
        <dbReference type="ARBA" id="ARBA00001917"/>
    </source>
</evidence>
<dbReference type="SUPFAM" id="SSF55469">
    <property type="entry name" value="FMN-dependent nitroreductase-like"/>
    <property type="match status" value="1"/>
</dbReference>
<protein>
    <submittedName>
        <fullName evidence="7">Nitroreductase</fullName>
    </submittedName>
</protein>
<keyword evidence="3" id="KW-0285">Flavoprotein</keyword>
<dbReference type="GO" id="GO:0016491">
    <property type="term" value="F:oxidoreductase activity"/>
    <property type="evidence" value="ECO:0007669"/>
    <property type="project" value="UniProtKB-KW"/>
</dbReference>
<dbReference type="OrthoDB" id="9773807at2"/>
<evidence type="ECO:0000256" key="5">
    <source>
        <dbReference type="ARBA" id="ARBA00023002"/>
    </source>
</evidence>
<keyword evidence="5" id="KW-0560">Oxidoreductase</keyword>
<evidence type="ECO:0000256" key="4">
    <source>
        <dbReference type="ARBA" id="ARBA00022643"/>
    </source>
</evidence>
<gene>
    <name evidence="7" type="ORF">SAMN05421829_105219</name>
</gene>
<accession>A0A1N6U4I9</accession>
<evidence type="ECO:0000256" key="2">
    <source>
        <dbReference type="ARBA" id="ARBA00007118"/>
    </source>
</evidence>
<dbReference type="PANTHER" id="PTHR43673">
    <property type="entry name" value="NAD(P)H NITROREDUCTASE YDGI-RELATED"/>
    <property type="match status" value="1"/>
</dbReference>
<evidence type="ECO:0000313" key="7">
    <source>
        <dbReference type="EMBL" id="SIQ60555.1"/>
    </source>
</evidence>
<dbReference type="Gene3D" id="3.40.109.10">
    <property type="entry name" value="NADH Oxidase"/>
    <property type="match status" value="1"/>
</dbReference>
<proteinExistence type="inferred from homology"/>
<sequence length="246" mass="27406">MNARVREDPVVSFGGDEAALDWLISRRRSIRAFLPVSVDTGTIEDVLRIAARAPSGNNIQPWRVHVVAGAKLAALVNAVCAAFDEGDDSHVPEYAYYPDEFFEPYLGRRRRSGWGLYARLGIEKSDRERMRVQTRRNFRFFDAPVGLIFTIDRRLGQGSWIDYGMFLQNVMLAAEARGLSTCAQAAWTPYHRIISDVLGFGEHEQLVCGMALGYADPDAPENALVTERAPLSEFVVMHGEGAVAEL</sequence>
<dbReference type="RefSeq" id="WP_076601896.1">
    <property type="nucleotide sequence ID" value="NZ_FTMD01000005.1"/>
</dbReference>
<evidence type="ECO:0000256" key="3">
    <source>
        <dbReference type="ARBA" id="ARBA00022630"/>
    </source>
</evidence>
<dbReference type="EMBL" id="FTMD01000005">
    <property type="protein sequence ID" value="SIQ60555.1"/>
    <property type="molecule type" value="Genomic_DNA"/>
</dbReference>
<dbReference type="PANTHER" id="PTHR43673:SF2">
    <property type="entry name" value="NITROREDUCTASE"/>
    <property type="match status" value="1"/>
</dbReference>
<evidence type="ECO:0000313" key="8">
    <source>
        <dbReference type="Proteomes" id="UP000186819"/>
    </source>
</evidence>
<evidence type="ECO:0000259" key="6">
    <source>
        <dbReference type="Pfam" id="PF00881"/>
    </source>
</evidence>
<dbReference type="InterPro" id="IPR000415">
    <property type="entry name" value="Nitroreductase-like"/>
</dbReference>
<name>A0A1N6U4I9_9RHOO</name>
<reference evidence="8" key="1">
    <citation type="submission" date="2017-01" db="EMBL/GenBank/DDBJ databases">
        <authorList>
            <person name="Varghese N."/>
            <person name="Submissions S."/>
        </authorList>
    </citation>
    <scope>NUCLEOTIDE SEQUENCE [LARGE SCALE GENOMIC DNA]</scope>
    <source>
        <strain evidence="8">ATCC 51758</strain>
    </source>
</reference>
<keyword evidence="8" id="KW-1185">Reference proteome</keyword>